<dbReference type="RefSeq" id="WP_374729793.1">
    <property type="nucleotide sequence ID" value="NZ_FCOL02000002.1"/>
</dbReference>
<keyword evidence="3" id="KW-0808">Transferase</keyword>
<dbReference type="CDD" id="cd02526">
    <property type="entry name" value="GT2_RfbF_like"/>
    <property type="match status" value="1"/>
</dbReference>
<evidence type="ECO:0000313" key="4">
    <source>
        <dbReference type="EMBL" id="SAL15807.1"/>
    </source>
</evidence>
<dbReference type="InterPro" id="IPR029044">
    <property type="entry name" value="Nucleotide-diphossugar_trans"/>
</dbReference>
<comment type="caution">
    <text evidence="4">The sequence shown here is derived from an EMBL/GenBank/DDBJ whole genome shotgun (WGS) entry which is preliminary data.</text>
</comment>
<accession>A0A158F7R9</accession>
<dbReference type="SUPFAM" id="SSF53448">
    <property type="entry name" value="Nucleotide-diphospho-sugar transferases"/>
    <property type="match status" value="1"/>
</dbReference>
<evidence type="ECO:0000256" key="2">
    <source>
        <dbReference type="ARBA" id="ARBA00022676"/>
    </source>
</evidence>
<evidence type="ECO:0000313" key="5">
    <source>
        <dbReference type="Proteomes" id="UP000054925"/>
    </source>
</evidence>
<comment type="similarity">
    <text evidence="1">Belongs to the glycosyltransferase 2 family.</text>
</comment>
<dbReference type="Gene3D" id="3.90.550.10">
    <property type="entry name" value="Spore Coat Polysaccharide Biosynthesis Protein SpsA, Chain A"/>
    <property type="match status" value="1"/>
</dbReference>
<dbReference type="EMBL" id="FCOL02000002">
    <property type="protein sequence ID" value="SAL15807.1"/>
    <property type="molecule type" value="Genomic_DNA"/>
</dbReference>
<dbReference type="Proteomes" id="UP000054925">
    <property type="component" value="Unassembled WGS sequence"/>
</dbReference>
<reference evidence="4" key="1">
    <citation type="submission" date="2016-01" db="EMBL/GenBank/DDBJ databases">
        <authorList>
            <person name="Peeters C."/>
        </authorList>
    </citation>
    <scope>NUCLEOTIDE SEQUENCE [LARGE SCALE GENOMIC DNA]</scope>
    <source>
        <strain evidence="4">LMG 22937</strain>
    </source>
</reference>
<evidence type="ECO:0000256" key="1">
    <source>
        <dbReference type="ARBA" id="ARBA00006739"/>
    </source>
</evidence>
<keyword evidence="5" id="KW-1185">Reference proteome</keyword>
<dbReference type="GO" id="GO:0016757">
    <property type="term" value="F:glycosyltransferase activity"/>
    <property type="evidence" value="ECO:0007669"/>
    <property type="project" value="UniProtKB-KW"/>
</dbReference>
<keyword evidence="2" id="KW-0328">Glycosyltransferase</keyword>
<dbReference type="PANTHER" id="PTHR43179:SF12">
    <property type="entry name" value="GALACTOFURANOSYLTRANSFERASE GLFT2"/>
    <property type="match status" value="1"/>
</dbReference>
<dbReference type="AlphaFoldDB" id="A0A158F7R9"/>
<evidence type="ECO:0000256" key="3">
    <source>
        <dbReference type="ARBA" id="ARBA00022679"/>
    </source>
</evidence>
<dbReference type="PANTHER" id="PTHR43179">
    <property type="entry name" value="RHAMNOSYLTRANSFERASE WBBL"/>
    <property type="match status" value="1"/>
</dbReference>
<protein>
    <submittedName>
        <fullName evidence="4">Rhamnosyltransferase</fullName>
    </submittedName>
</protein>
<proteinExistence type="inferred from homology"/>
<gene>
    <name evidence="4" type="ORF">AWB67_00374</name>
</gene>
<name>A0A158F7R9_9BURK</name>
<organism evidence="4 5">
    <name type="scientific">Caballeronia terrestris</name>
    <dbReference type="NCBI Taxonomy" id="1226301"/>
    <lineage>
        <taxon>Bacteria</taxon>
        <taxon>Pseudomonadati</taxon>
        <taxon>Pseudomonadota</taxon>
        <taxon>Betaproteobacteria</taxon>
        <taxon>Burkholderiales</taxon>
        <taxon>Burkholderiaceae</taxon>
        <taxon>Caballeronia</taxon>
    </lineage>
</organism>
<sequence length="303" mass="33480">MSGSALTGSAAPVRTGCVVVFYRPDRACVERANRLASVHRVVVVDNSEERVTAEALGLSASIAYLSNGENLGIATALNQGVGRLIDEDFDSALLFDQDSSPSVELLQQLPLVLADHVARGERIALVGPAYDDARLGGVAPFVQFRYFKLRRIAPVGNTPIDVDFLITSGSCVNLRCWQEIGPMDDALFIDFVDLEWCARARHKGFRVLGVPWLTLTHELGDEPVQVLGRTYPMHSAVRHYYLFRNAVALMARGYIPCTWKSTELVKMPPRLLIYALLPPRNGVHLKMAFKGIWHALRGRAGRL</sequence>